<sequence>MACVSLAQAYITIRELAKMEAEKRDAPRVGGFVFVRACYGGMERGNDRYSGAWTLVVVQCDG</sequence>
<organism evidence="1 2">
    <name type="scientific">Sumerlaea chitinivorans</name>
    <dbReference type="NCBI Taxonomy" id="2250252"/>
    <lineage>
        <taxon>Bacteria</taxon>
        <taxon>Candidatus Sumerlaeota</taxon>
        <taxon>Candidatus Sumerlaeia</taxon>
        <taxon>Candidatus Sumerlaeales</taxon>
        <taxon>Candidatus Sumerlaeaceae</taxon>
        <taxon>Candidatus Sumerlaea</taxon>
    </lineage>
</organism>
<proteinExistence type="predicted"/>
<gene>
    <name evidence="1" type="ORF">BRCON_2619</name>
</gene>
<dbReference type="Proteomes" id="UP000262583">
    <property type="component" value="Chromosome"/>
</dbReference>
<dbReference type="EMBL" id="CP030759">
    <property type="protein sequence ID" value="AXA37361.1"/>
    <property type="molecule type" value="Genomic_DNA"/>
</dbReference>
<protein>
    <submittedName>
        <fullName evidence="1">Uncharacterized protein</fullName>
    </submittedName>
</protein>
<name>A0A2Z4Y7Z6_SUMC1</name>
<accession>A0A2Z4Y7Z6</accession>
<reference evidence="1 2" key="1">
    <citation type="submission" date="2018-05" db="EMBL/GenBank/DDBJ databases">
        <title>A metagenomic window into the 2 km-deep terrestrial subsurface aquifer revealed taxonomically and functionally diverse microbial community comprising novel uncultured bacterial lineages.</title>
        <authorList>
            <person name="Kadnikov V.V."/>
            <person name="Mardanov A.V."/>
            <person name="Beletsky A.V."/>
            <person name="Banks D."/>
            <person name="Pimenov N.V."/>
            <person name="Frank Y.A."/>
            <person name="Karnachuk O.V."/>
            <person name="Ravin N.V."/>
        </authorList>
    </citation>
    <scope>NUCLEOTIDE SEQUENCE [LARGE SCALE GENOMIC DNA]</scope>
    <source>
        <strain evidence="1">BY</strain>
    </source>
</reference>
<evidence type="ECO:0000313" key="1">
    <source>
        <dbReference type="EMBL" id="AXA37361.1"/>
    </source>
</evidence>
<evidence type="ECO:0000313" key="2">
    <source>
        <dbReference type="Proteomes" id="UP000262583"/>
    </source>
</evidence>
<dbReference type="KEGG" id="schv:BRCON_2619"/>
<dbReference type="AlphaFoldDB" id="A0A2Z4Y7Z6"/>